<comment type="caution">
    <text evidence="4">The sequence shown here is derived from an EMBL/GenBank/DDBJ whole genome shotgun (WGS) entry which is preliminary data.</text>
</comment>
<dbReference type="GO" id="GO:0003729">
    <property type="term" value="F:mRNA binding"/>
    <property type="evidence" value="ECO:0007669"/>
    <property type="project" value="TreeGrafter"/>
</dbReference>
<evidence type="ECO:0000256" key="2">
    <source>
        <dbReference type="PROSITE-ProRule" id="PRU00176"/>
    </source>
</evidence>
<evidence type="ECO:0000259" key="3">
    <source>
        <dbReference type="PROSITE" id="PS50102"/>
    </source>
</evidence>
<dbReference type="InterPro" id="IPR035979">
    <property type="entry name" value="RBD_domain_sf"/>
</dbReference>
<dbReference type="Proteomes" id="UP000265520">
    <property type="component" value="Unassembled WGS sequence"/>
</dbReference>
<name>A0A392PZY5_9FABA</name>
<dbReference type="AlphaFoldDB" id="A0A392PZY5"/>
<proteinExistence type="predicted"/>
<dbReference type="PANTHER" id="PTHR48025">
    <property type="entry name" value="OS02G0815200 PROTEIN"/>
    <property type="match status" value="1"/>
</dbReference>
<keyword evidence="4" id="KW-0687">Ribonucleoprotein</keyword>
<dbReference type="EMBL" id="LXQA010105323">
    <property type="protein sequence ID" value="MCI17408.1"/>
    <property type="molecule type" value="Genomic_DNA"/>
</dbReference>
<dbReference type="SUPFAM" id="SSF54928">
    <property type="entry name" value="RNA-binding domain, RBD"/>
    <property type="match status" value="1"/>
</dbReference>
<dbReference type="PROSITE" id="PS50102">
    <property type="entry name" value="RRM"/>
    <property type="match status" value="1"/>
</dbReference>
<reference evidence="4 5" key="1">
    <citation type="journal article" date="2018" name="Front. Plant Sci.">
        <title>Red Clover (Trifolium pratense) and Zigzag Clover (T. medium) - A Picture of Genomic Similarities and Differences.</title>
        <authorList>
            <person name="Dluhosova J."/>
            <person name="Istvanek J."/>
            <person name="Nedelnik J."/>
            <person name="Repkova J."/>
        </authorList>
    </citation>
    <scope>NUCLEOTIDE SEQUENCE [LARGE SCALE GENOMIC DNA]</scope>
    <source>
        <strain evidence="5">cv. 10/8</strain>
        <tissue evidence="4">Leaf</tissue>
    </source>
</reference>
<dbReference type="Gene3D" id="3.30.70.330">
    <property type="match status" value="1"/>
</dbReference>
<evidence type="ECO:0000313" key="4">
    <source>
        <dbReference type="EMBL" id="MCI17408.1"/>
    </source>
</evidence>
<dbReference type="GO" id="GO:1990904">
    <property type="term" value="C:ribonucleoprotein complex"/>
    <property type="evidence" value="ECO:0007669"/>
    <property type="project" value="UniProtKB-KW"/>
</dbReference>
<dbReference type="InterPro" id="IPR012677">
    <property type="entry name" value="Nucleotide-bd_a/b_plait_sf"/>
</dbReference>
<dbReference type="InterPro" id="IPR000504">
    <property type="entry name" value="RRM_dom"/>
</dbReference>
<keyword evidence="5" id="KW-1185">Reference proteome</keyword>
<protein>
    <submittedName>
        <fullName evidence="4">31 kDa ribonucleoprotein</fullName>
    </submittedName>
</protein>
<keyword evidence="1 2" id="KW-0694">RNA-binding</keyword>
<evidence type="ECO:0000313" key="5">
    <source>
        <dbReference type="Proteomes" id="UP000265520"/>
    </source>
</evidence>
<dbReference type="PANTHER" id="PTHR48025:SF6">
    <property type="entry name" value="RRM DOMAIN-CONTAINING PROTEIN"/>
    <property type="match status" value="1"/>
</dbReference>
<dbReference type="GO" id="GO:1901259">
    <property type="term" value="P:chloroplast rRNA processing"/>
    <property type="evidence" value="ECO:0007669"/>
    <property type="project" value="TreeGrafter"/>
</dbReference>
<organism evidence="4 5">
    <name type="scientific">Trifolium medium</name>
    <dbReference type="NCBI Taxonomy" id="97028"/>
    <lineage>
        <taxon>Eukaryota</taxon>
        <taxon>Viridiplantae</taxon>
        <taxon>Streptophyta</taxon>
        <taxon>Embryophyta</taxon>
        <taxon>Tracheophyta</taxon>
        <taxon>Spermatophyta</taxon>
        <taxon>Magnoliopsida</taxon>
        <taxon>eudicotyledons</taxon>
        <taxon>Gunneridae</taxon>
        <taxon>Pentapetalae</taxon>
        <taxon>rosids</taxon>
        <taxon>fabids</taxon>
        <taxon>Fabales</taxon>
        <taxon>Fabaceae</taxon>
        <taxon>Papilionoideae</taxon>
        <taxon>50 kb inversion clade</taxon>
        <taxon>NPAAA clade</taxon>
        <taxon>Hologalegina</taxon>
        <taxon>IRL clade</taxon>
        <taxon>Trifolieae</taxon>
        <taxon>Trifolium</taxon>
    </lineage>
</organism>
<evidence type="ECO:0000256" key="1">
    <source>
        <dbReference type="ARBA" id="ARBA00022884"/>
    </source>
</evidence>
<dbReference type="GO" id="GO:0009535">
    <property type="term" value="C:chloroplast thylakoid membrane"/>
    <property type="evidence" value="ECO:0007669"/>
    <property type="project" value="TreeGrafter"/>
</dbReference>
<feature type="domain" description="RRM" evidence="3">
    <location>
        <begin position="1"/>
        <end position="59"/>
    </location>
</feature>
<sequence length="59" mass="6638">WKARSTHLKDIFTENFKEPVSARVVFQTADGRSAGYGFVSYHTKEEADAAVSALEGKWF</sequence>
<dbReference type="Pfam" id="PF00076">
    <property type="entry name" value="RRM_1"/>
    <property type="match status" value="1"/>
</dbReference>
<dbReference type="InterPro" id="IPR050502">
    <property type="entry name" value="Euk_RNA-bind_prot"/>
</dbReference>
<accession>A0A392PZY5</accession>
<feature type="non-terminal residue" evidence="4">
    <location>
        <position position="1"/>
    </location>
</feature>